<protein>
    <submittedName>
        <fullName evidence="2">Polysaccharide deacetylase</fullName>
    </submittedName>
</protein>
<gene>
    <name evidence="2" type="ORF">BJG93_33725</name>
</gene>
<dbReference type="PROSITE" id="PS51677">
    <property type="entry name" value="NODB"/>
    <property type="match status" value="1"/>
</dbReference>
<accession>A0A1I9YWE5</accession>
<dbReference type="GO" id="GO:0005975">
    <property type="term" value="P:carbohydrate metabolic process"/>
    <property type="evidence" value="ECO:0007669"/>
    <property type="project" value="InterPro"/>
</dbReference>
<dbReference type="CDD" id="cd10938">
    <property type="entry name" value="CE4_HpPgdA_like"/>
    <property type="match status" value="1"/>
</dbReference>
<evidence type="ECO:0000313" key="2">
    <source>
        <dbReference type="EMBL" id="APA90522.1"/>
    </source>
</evidence>
<dbReference type="SUPFAM" id="SSF88713">
    <property type="entry name" value="Glycoside hydrolase/deacetylase"/>
    <property type="match status" value="1"/>
</dbReference>
<name>A0A1I9YWE5_9BURK</name>
<dbReference type="InterPro" id="IPR037950">
    <property type="entry name" value="PgdA-like"/>
</dbReference>
<dbReference type="Proteomes" id="UP000179860">
    <property type="component" value="Plasmid pl2WSM5005"/>
</dbReference>
<dbReference type="PANTHER" id="PTHR47561">
    <property type="entry name" value="POLYSACCHARIDE DEACETYLASE FAMILY PROTEIN (AFU_ORTHOLOGUE AFUA_6G05030)"/>
    <property type="match status" value="1"/>
</dbReference>
<dbReference type="RefSeq" id="WP_051374107.1">
    <property type="nucleotide sequence ID" value="NZ_CP017565.2"/>
</dbReference>
<keyword evidence="3" id="KW-1185">Reference proteome</keyword>
<dbReference type="GO" id="GO:0016810">
    <property type="term" value="F:hydrolase activity, acting on carbon-nitrogen (but not peptide) bonds"/>
    <property type="evidence" value="ECO:0007669"/>
    <property type="project" value="InterPro"/>
</dbReference>
<dbReference type="OrthoDB" id="9784220at2"/>
<evidence type="ECO:0000313" key="3">
    <source>
        <dbReference type="Proteomes" id="UP000179860"/>
    </source>
</evidence>
<dbReference type="PANTHER" id="PTHR47561:SF1">
    <property type="entry name" value="POLYSACCHARIDE DEACETYLASE FAMILY PROTEIN (AFU_ORTHOLOGUE AFUA_6G05030)"/>
    <property type="match status" value="1"/>
</dbReference>
<dbReference type="InterPro" id="IPR011330">
    <property type="entry name" value="Glyco_hydro/deAcase_b/a-brl"/>
</dbReference>
<dbReference type="InterPro" id="IPR002509">
    <property type="entry name" value="NODB_dom"/>
</dbReference>
<evidence type="ECO:0000259" key="1">
    <source>
        <dbReference type="PROSITE" id="PS51677"/>
    </source>
</evidence>
<dbReference type="AlphaFoldDB" id="A0A1I9YWE5"/>
<feature type="domain" description="NodB homology" evidence="1">
    <location>
        <begin position="65"/>
        <end position="301"/>
    </location>
</feature>
<dbReference type="EMBL" id="CP017565">
    <property type="protein sequence ID" value="APA90522.1"/>
    <property type="molecule type" value="Genomic_DNA"/>
</dbReference>
<keyword evidence="2" id="KW-0614">Plasmid</keyword>
<dbReference type="Gene3D" id="3.20.20.370">
    <property type="entry name" value="Glycoside hydrolase/deacetylase"/>
    <property type="match status" value="1"/>
</dbReference>
<geneLocation type="plasmid" evidence="2 3">
    <name>pl2WSM5005</name>
</geneLocation>
<organism evidence="2 3">
    <name type="scientific">Paraburkholderia sprentiae WSM5005</name>
    <dbReference type="NCBI Taxonomy" id="754502"/>
    <lineage>
        <taxon>Bacteria</taxon>
        <taxon>Pseudomonadati</taxon>
        <taxon>Pseudomonadota</taxon>
        <taxon>Betaproteobacteria</taxon>
        <taxon>Burkholderiales</taxon>
        <taxon>Burkholderiaceae</taxon>
        <taxon>Paraburkholderia</taxon>
    </lineage>
</organism>
<proteinExistence type="predicted"/>
<sequence length="301" mass="33516">MANVSTELRAGCLFTEDSEDAIRDAISVVRAGDSLNPSAWPNGARVAVAITFDVDHEFPVYKLDPAILSLGQYGATTALPRILTLLKKHEIPATFFVPGMVQKIHPTTVPEILADGCHEVGLHGWVHERAPDLRDREEESTMISRAIEVLTEAAGGVRPVGYRAPSAAISEHTLELLEEHGVRYDSTLSGRDEPHELVLRGRKSALVEIPMSWEGTDYLFLHNDEFWQGSLPWPTAVLDVYKSDFDVAYNEGTIFNLVLHPQVIGRRSRLVILDQLISYIKSRNDVWFATLGQMAEYVSNK</sequence>
<dbReference type="KEGG" id="pspw:BJG93_33725"/>
<reference evidence="2" key="2">
    <citation type="submission" date="2021-06" db="EMBL/GenBank/DDBJ databases">
        <authorList>
            <person name="Rogers T.H."/>
            <person name="Ramsay J.P."/>
            <person name="Wang P."/>
            <person name="Terpolilli J."/>
        </authorList>
    </citation>
    <scope>NUCLEOTIDE SEQUENCE [LARGE SCALE GENOMIC DNA]</scope>
    <source>
        <strain evidence="2">WSM5005</strain>
        <plasmid evidence="2">pl2WSM5005</plasmid>
    </source>
</reference>
<reference evidence="2" key="1">
    <citation type="submission" date="2016-09" db="EMBL/GenBank/DDBJ databases">
        <title>The Complete Genome of Burkholderia sprentiae wsm5005.</title>
        <authorList>
            <person name="De Meyer S."/>
            <person name="Wang P."/>
            <person name="Terpolilli J."/>
        </authorList>
    </citation>
    <scope>NUCLEOTIDE SEQUENCE [LARGE SCALE GENOMIC DNA]</scope>
    <source>
        <strain evidence="2">WSM5005</strain>
        <plasmid evidence="2">pl2WSM5005</plasmid>
    </source>
</reference>
<dbReference type="Pfam" id="PF01522">
    <property type="entry name" value="Polysacc_deac_1"/>
    <property type="match status" value="1"/>
</dbReference>